<evidence type="ECO:0000313" key="3">
    <source>
        <dbReference type="EMBL" id="NBI07972.1"/>
    </source>
</evidence>
<dbReference type="Pfam" id="PF13649">
    <property type="entry name" value="Methyltransf_25"/>
    <property type="match status" value="1"/>
</dbReference>
<protein>
    <submittedName>
        <fullName evidence="3">Class I SAM-dependent methyltransferase</fullName>
    </submittedName>
</protein>
<dbReference type="GO" id="GO:0032259">
    <property type="term" value="P:methylation"/>
    <property type="evidence" value="ECO:0007669"/>
    <property type="project" value="UniProtKB-KW"/>
</dbReference>
<reference evidence="3 4" key="1">
    <citation type="submission" date="2018-08" db="EMBL/GenBank/DDBJ databases">
        <title>Murine metabolic-syndrome-specific gut microbial biobank.</title>
        <authorList>
            <person name="Liu C."/>
        </authorList>
    </citation>
    <scope>NUCLEOTIDE SEQUENCE [LARGE SCALE GENOMIC DNA]</scope>
    <source>
        <strain evidence="3 4">583</strain>
    </source>
</reference>
<dbReference type="AlphaFoldDB" id="A0A845R3F7"/>
<comment type="caution">
    <text evidence="3">The sequence shown here is derived from an EMBL/GenBank/DDBJ whole genome shotgun (WGS) entry which is preliminary data.</text>
</comment>
<dbReference type="OrthoDB" id="9791837at2"/>
<evidence type="ECO:0000256" key="1">
    <source>
        <dbReference type="ARBA" id="ARBA00022679"/>
    </source>
</evidence>
<dbReference type="Proteomes" id="UP000467132">
    <property type="component" value="Unassembled WGS sequence"/>
</dbReference>
<dbReference type="RefSeq" id="WP_160198436.1">
    <property type="nucleotide sequence ID" value="NZ_QXXA01000017.1"/>
</dbReference>
<dbReference type="Gene3D" id="3.40.50.150">
    <property type="entry name" value="Vaccinia Virus protein VP39"/>
    <property type="match status" value="1"/>
</dbReference>
<dbReference type="PANTHER" id="PTHR43861:SF3">
    <property type="entry name" value="PUTATIVE (AFU_ORTHOLOGUE AFUA_2G14390)-RELATED"/>
    <property type="match status" value="1"/>
</dbReference>
<keyword evidence="1 3" id="KW-0808">Transferase</keyword>
<sequence length="238" mass="27586">MSKFYAEIARYYDYIFPLSVEKLNLINDLAGNNSKDILDVASGSGLYSKKLSDNGYNVTAIDLDNEMINKLKEKDKKIDAKVLNMLDIEKLNKKFDLIFSIGNSIVHLENNEMIKKFLYSVKNSLNENGKLLIQIVNYDRILEKNIKRLPTIKNNEESLVFERYYEYLEQEHKINFKTILKVNNSTFENNVLLHPITSEEIKGLLKEVGFSSINFYGDFTQSNYEPIDSFPLIIIAKK</sequence>
<dbReference type="InterPro" id="IPR041698">
    <property type="entry name" value="Methyltransf_25"/>
</dbReference>
<dbReference type="SUPFAM" id="SSF53335">
    <property type="entry name" value="S-adenosyl-L-methionine-dependent methyltransferases"/>
    <property type="match status" value="1"/>
</dbReference>
<organism evidence="3 4">
    <name type="scientific">Senegalia massiliensis</name>
    <dbReference type="NCBI Taxonomy" id="1720316"/>
    <lineage>
        <taxon>Bacteria</taxon>
        <taxon>Bacillati</taxon>
        <taxon>Bacillota</taxon>
        <taxon>Clostridia</taxon>
        <taxon>Eubacteriales</taxon>
        <taxon>Clostridiaceae</taxon>
        <taxon>Senegalia</taxon>
    </lineage>
</organism>
<gene>
    <name evidence="3" type="ORF">D3Z33_14010</name>
</gene>
<dbReference type="GO" id="GO:0008168">
    <property type="term" value="F:methyltransferase activity"/>
    <property type="evidence" value="ECO:0007669"/>
    <property type="project" value="UniProtKB-KW"/>
</dbReference>
<dbReference type="InterPro" id="IPR029063">
    <property type="entry name" value="SAM-dependent_MTases_sf"/>
</dbReference>
<evidence type="ECO:0000259" key="2">
    <source>
        <dbReference type="Pfam" id="PF13649"/>
    </source>
</evidence>
<dbReference type="PANTHER" id="PTHR43861">
    <property type="entry name" value="TRANS-ACONITATE 2-METHYLTRANSFERASE-RELATED"/>
    <property type="match status" value="1"/>
</dbReference>
<keyword evidence="3" id="KW-0489">Methyltransferase</keyword>
<dbReference type="Gene3D" id="2.20.25.110">
    <property type="entry name" value="S-adenosyl-L-methionine-dependent methyltransferases"/>
    <property type="match status" value="1"/>
</dbReference>
<evidence type="ECO:0000313" key="4">
    <source>
        <dbReference type="Proteomes" id="UP000467132"/>
    </source>
</evidence>
<dbReference type="EMBL" id="QXXA01000017">
    <property type="protein sequence ID" value="NBI07972.1"/>
    <property type="molecule type" value="Genomic_DNA"/>
</dbReference>
<dbReference type="CDD" id="cd02440">
    <property type="entry name" value="AdoMet_MTases"/>
    <property type="match status" value="1"/>
</dbReference>
<proteinExistence type="predicted"/>
<keyword evidence="4" id="KW-1185">Reference proteome</keyword>
<feature type="domain" description="Methyltransferase" evidence="2">
    <location>
        <begin position="37"/>
        <end position="129"/>
    </location>
</feature>
<accession>A0A845R3F7</accession>
<name>A0A845R3F7_9CLOT</name>